<comment type="similarity">
    <text evidence="1">Belongs to the UDP-glycosyltransferase family.</text>
</comment>
<sequence>MANEIWIVPFFGQGHLFPLMELCKYLASRNFKAVFVISSKLSSSIPSSLRQYPLVEITEISEESPPSDSSSPPQEPSSQPLHRHPGHHGQMAVGLEKLLSTRNESPDAVLPLCAVLDNMMSWTSETFQKFKIPAVSFFTSGACSAAMEYALWKAHPLDVKPGETRLLPGLPEEMAVTVSDIKRQSRPPPFPMGGGGPPPGSPGAGFPTHGPAPPGGPGGHGPGRMGPPKPGDPPHWLDEVGHSIGVMINTCDELEYPFIEYVSNKIQKPVWGVGPLLPEQYWKSTGSILHDHEVRAYRKSNFTEDEVNEWLDTKPHGSVLYVSFGSEVGPTKQEYAILAKALEESTRPFIWVVQATAGKPRGPPPGLPQPHSEPEEDYFPHELDKHVGNRGLIINGWAPQLLILSHPSTGGFLSHCGWNSTVEAIGRGVPFLAWPIRGDQHSDAKLVASYLKIGYLITEDLSQTIKKEDITRGIEKLLSDGDMKQRAVQLSAKFEHGFPTSSVAALDAFGDFLRHKN</sequence>
<accession>A0A387IZT7</accession>
<dbReference type="SUPFAM" id="SSF53756">
    <property type="entry name" value="UDP-Glycosyltransferase/glycogen phosphorylase"/>
    <property type="match status" value="1"/>
</dbReference>
<dbReference type="Pfam" id="PF00201">
    <property type="entry name" value="UDPGT"/>
    <property type="match status" value="1"/>
</dbReference>
<proteinExistence type="evidence at transcript level"/>
<dbReference type="AlphaFoldDB" id="A0A387IZT7"/>
<evidence type="ECO:0000256" key="1">
    <source>
        <dbReference type="ARBA" id="ARBA00009995"/>
    </source>
</evidence>
<gene>
    <name evidence="5" type="primary">UGT95B3</name>
</gene>
<feature type="region of interest" description="Disordered" evidence="4">
    <location>
        <begin position="183"/>
        <end position="237"/>
    </location>
</feature>
<evidence type="ECO:0000256" key="2">
    <source>
        <dbReference type="ARBA" id="ARBA00022676"/>
    </source>
</evidence>
<dbReference type="CDD" id="cd03784">
    <property type="entry name" value="GT1_Gtf-like"/>
    <property type="match status" value="1"/>
</dbReference>
<dbReference type="InterPro" id="IPR002213">
    <property type="entry name" value="UDP_glucos_trans"/>
</dbReference>
<evidence type="ECO:0000313" key="5">
    <source>
        <dbReference type="EMBL" id="BBD34308.1"/>
    </source>
</evidence>
<dbReference type="PANTHER" id="PTHR48047">
    <property type="entry name" value="GLYCOSYLTRANSFERASE"/>
    <property type="match status" value="1"/>
</dbReference>
<dbReference type="PANTHER" id="PTHR48047:SF131">
    <property type="entry name" value="GLYCOSYLTRANSFERASE"/>
    <property type="match status" value="1"/>
</dbReference>
<dbReference type="GO" id="GO:0035251">
    <property type="term" value="F:UDP-glucosyltransferase activity"/>
    <property type="evidence" value="ECO:0007669"/>
    <property type="project" value="TreeGrafter"/>
</dbReference>
<reference evidence="5" key="1">
    <citation type="journal article" date="2018" name="Biosci. Biotechnol. Biochem.">
        <title>A glucosyltransferase specific for 4-hydroxy-2,5-dimethyl-3(2H)-furanone in strawberry.</title>
        <authorList>
            <person name="Yamada A."/>
            <person name="Ishiuchi K."/>
            <person name="Makino T."/>
            <person name="Mizukami H."/>
            <person name="Terasaka K."/>
        </authorList>
    </citation>
    <scope>NUCLEOTIDE SEQUENCE</scope>
</reference>
<keyword evidence="3 5" id="KW-0808">Transferase</keyword>
<dbReference type="FunFam" id="3.40.50.2000:FF:000060">
    <property type="entry name" value="Glycosyltransferase"/>
    <property type="match status" value="1"/>
</dbReference>
<dbReference type="EMBL" id="LC312707">
    <property type="protein sequence ID" value="BBD34308.1"/>
    <property type="molecule type" value="mRNA"/>
</dbReference>
<feature type="compositionally biased region" description="Low complexity" evidence="4">
    <location>
        <begin position="63"/>
        <end position="80"/>
    </location>
</feature>
<feature type="region of interest" description="Disordered" evidence="4">
    <location>
        <begin position="60"/>
        <end position="87"/>
    </location>
</feature>
<evidence type="ECO:0000256" key="4">
    <source>
        <dbReference type="SAM" id="MobiDB-lite"/>
    </source>
</evidence>
<dbReference type="Gene3D" id="3.40.50.2000">
    <property type="entry name" value="Glycogen Phosphorylase B"/>
    <property type="match status" value="3"/>
</dbReference>
<name>A0A387IZT7_FRAAN</name>
<feature type="region of interest" description="Disordered" evidence="4">
    <location>
        <begin position="358"/>
        <end position="378"/>
    </location>
</feature>
<feature type="compositionally biased region" description="Pro residues" evidence="4">
    <location>
        <begin position="186"/>
        <end position="201"/>
    </location>
</feature>
<keyword evidence="2" id="KW-0328">Glycosyltransferase</keyword>
<protein>
    <submittedName>
        <fullName evidence="5">UDP-glucose glucosyltransferase</fullName>
    </submittedName>
</protein>
<evidence type="ECO:0000256" key="3">
    <source>
        <dbReference type="ARBA" id="ARBA00022679"/>
    </source>
</evidence>
<organism evidence="5">
    <name type="scientific">Fragaria ananassa</name>
    <name type="common">Strawberry</name>
    <name type="synonym">Fragaria chiloensis x Fragaria virginiana</name>
    <dbReference type="NCBI Taxonomy" id="3747"/>
    <lineage>
        <taxon>Eukaryota</taxon>
        <taxon>Viridiplantae</taxon>
        <taxon>Streptophyta</taxon>
        <taxon>Embryophyta</taxon>
        <taxon>Tracheophyta</taxon>
        <taxon>Spermatophyta</taxon>
        <taxon>Magnoliopsida</taxon>
        <taxon>eudicotyledons</taxon>
        <taxon>Gunneridae</taxon>
        <taxon>Pentapetalae</taxon>
        <taxon>rosids</taxon>
        <taxon>fabids</taxon>
        <taxon>Rosales</taxon>
        <taxon>Rosaceae</taxon>
        <taxon>Rosoideae</taxon>
        <taxon>Potentilleae</taxon>
        <taxon>Fragariinae</taxon>
        <taxon>Fragaria</taxon>
    </lineage>
</organism>